<feature type="transmembrane region" description="Helical" evidence="6">
    <location>
        <begin position="383"/>
        <end position="402"/>
    </location>
</feature>
<feature type="transmembrane region" description="Helical" evidence="6">
    <location>
        <begin position="145"/>
        <end position="165"/>
    </location>
</feature>
<dbReference type="Gene3D" id="1.20.1250.20">
    <property type="entry name" value="MFS general substrate transporter like domains"/>
    <property type="match status" value="2"/>
</dbReference>
<proteinExistence type="predicted"/>
<keyword evidence="5 6" id="KW-0472">Membrane</keyword>
<dbReference type="InterPro" id="IPR036259">
    <property type="entry name" value="MFS_trans_sf"/>
</dbReference>
<feature type="transmembrane region" description="Helical" evidence="6">
    <location>
        <begin position="171"/>
        <end position="192"/>
    </location>
</feature>
<organism evidence="7 8">
    <name type="scientific">Mycoplasmopsis bovirhinis</name>
    <dbReference type="NCBI Taxonomy" id="29553"/>
    <lineage>
        <taxon>Bacteria</taxon>
        <taxon>Bacillati</taxon>
        <taxon>Mycoplasmatota</taxon>
        <taxon>Mycoplasmoidales</taxon>
        <taxon>Metamycoplasmataceae</taxon>
        <taxon>Mycoplasmopsis</taxon>
    </lineage>
</organism>
<keyword evidence="4 6" id="KW-1133">Transmembrane helix</keyword>
<evidence type="ECO:0000256" key="2">
    <source>
        <dbReference type="ARBA" id="ARBA00022475"/>
    </source>
</evidence>
<evidence type="ECO:0000256" key="4">
    <source>
        <dbReference type="ARBA" id="ARBA00022989"/>
    </source>
</evidence>
<keyword evidence="2" id="KW-1003">Cell membrane</keyword>
<feature type="transmembrane region" description="Helical" evidence="6">
    <location>
        <begin position="223"/>
        <end position="239"/>
    </location>
</feature>
<feature type="transmembrane region" description="Helical" evidence="6">
    <location>
        <begin position="76"/>
        <end position="96"/>
    </location>
</feature>
<sequence length="416" mass="48000">MKSFLNNLYKYTGSLAISLIGSEAFKFASSLYIYRITGDFWVVSILYLLIQLPTIIVYIFSSKIVDFFKRLSGKSILFICDVISVLFLASLIAMFFAIKDGYIFSILLIIISAILGFIHSFRFIYIKNIVYYVATNEKQIWKINIGSSFATSVGFMASPILSFFIYQNLSFYYLIIFNCVTYLLSGFLYLSLQTNHEKSVFTISKLNETSNTTIKETKPHKKWIYVLSASTIIGIFTYPRGSGLPQYFKLMSDFSIDSWSFYINIIFSASALLSSIIQFWLKKIKEIKISYVLSIISLAGFVWLLGLIFIKDQFTNLILFIIFSSVQQFLFSLFLSQYYSLTYELFDSKSFHKQNGISLSFRIILSSLLIILLTYLATIWATYTFIAYFAVVLVSTILIWIYQPKIKNVDFILQKD</sequence>
<dbReference type="InterPro" id="IPR011701">
    <property type="entry name" value="MFS"/>
</dbReference>
<keyword evidence="3 6" id="KW-0812">Transmembrane</keyword>
<evidence type="ECO:0000313" key="8">
    <source>
        <dbReference type="Proteomes" id="UP000289952"/>
    </source>
</evidence>
<feature type="transmembrane region" description="Helical" evidence="6">
    <location>
        <begin position="40"/>
        <end position="60"/>
    </location>
</feature>
<dbReference type="Pfam" id="PF07690">
    <property type="entry name" value="MFS_1"/>
    <property type="match status" value="1"/>
</dbReference>
<dbReference type="PANTHER" id="PTHR23513">
    <property type="entry name" value="INTEGRAL MEMBRANE EFFLUX PROTEIN-RELATED"/>
    <property type="match status" value="1"/>
</dbReference>
<feature type="transmembrane region" description="Helical" evidence="6">
    <location>
        <begin position="102"/>
        <end position="125"/>
    </location>
</feature>
<dbReference type="PANTHER" id="PTHR23513:SF6">
    <property type="entry name" value="MAJOR FACILITATOR SUPERFAMILY ASSOCIATED DOMAIN-CONTAINING PROTEIN"/>
    <property type="match status" value="1"/>
</dbReference>
<dbReference type="GO" id="GO:0022857">
    <property type="term" value="F:transmembrane transporter activity"/>
    <property type="evidence" value="ECO:0007669"/>
    <property type="project" value="InterPro"/>
</dbReference>
<dbReference type="Proteomes" id="UP000289952">
    <property type="component" value="Chromosome"/>
</dbReference>
<feature type="transmembrane region" description="Helical" evidence="6">
    <location>
        <begin position="259"/>
        <end position="277"/>
    </location>
</feature>
<name>A0A449ACG4_9BACT</name>
<feature type="transmembrane region" description="Helical" evidence="6">
    <location>
        <begin position="316"/>
        <end position="339"/>
    </location>
</feature>
<dbReference type="SUPFAM" id="SSF103473">
    <property type="entry name" value="MFS general substrate transporter"/>
    <property type="match status" value="1"/>
</dbReference>
<dbReference type="GO" id="GO:0005886">
    <property type="term" value="C:plasma membrane"/>
    <property type="evidence" value="ECO:0007669"/>
    <property type="project" value="UniProtKB-SubCell"/>
</dbReference>
<dbReference type="AlphaFoldDB" id="A0A449ACG4"/>
<evidence type="ECO:0000313" key="7">
    <source>
        <dbReference type="EMBL" id="VEU62470.1"/>
    </source>
</evidence>
<reference evidence="7 8" key="1">
    <citation type="submission" date="2019-01" db="EMBL/GenBank/DDBJ databases">
        <authorList>
            <consortium name="Pathogen Informatics"/>
        </authorList>
    </citation>
    <scope>NUCLEOTIDE SEQUENCE [LARGE SCALE GENOMIC DNA]</scope>
    <source>
        <strain evidence="7 8">NCTC10118</strain>
    </source>
</reference>
<evidence type="ECO:0000256" key="3">
    <source>
        <dbReference type="ARBA" id="ARBA00022692"/>
    </source>
</evidence>
<protein>
    <recommendedName>
        <fullName evidence="9">MFS transporter</fullName>
    </recommendedName>
</protein>
<keyword evidence="8" id="KW-1185">Reference proteome</keyword>
<feature type="transmembrane region" description="Helical" evidence="6">
    <location>
        <begin position="12"/>
        <end position="34"/>
    </location>
</feature>
<feature type="transmembrane region" description="Helical" evidence="6">
    <location>
        <begin position="289"/>
        <end position="310"/>
    </location>
</feature>
<dbReference type="RefSeq" id="WP_223213735.1">
    <property type="nucleotide sequence ID" value="NZ_LR214972.1"/>
</dbReference>
<comment type="subcellular location">
    <subcellularLocation>
        <location evidence="1">Cell membrane</location>
        <topology evidence="1">Multi-pass membrane protein</topology>
    </subcellularLocation>
</comment>
<evidence type="ECO:0000256" key="5">
    <source>
        <dbReference type="ARBA" id="ARBA00023136"/>
    </source>
</evidence>
<dbReference type="EMBL" id="LR214972">
    <property type="protein sequence ID" value="VEU62470.1"/>
    <property type="molecule type" value="Genomic_DNA"/>
</dbReference>
<feature type="transmembrane region" description="Helical" evidence="6">
    <location>
        <begin position="359"/>
        <end position="377"/>
    </location>
</feature>
<evidence type="ECO:0000256" key="1">
    <source>
        <dbReference type="ARBA" id="ARBA00004651"/>
    </source>
</evidence>
<evidence type="ECO:0008006" key="9">
    <source>
        <dbReference type="Google" id="ProtNLM"/>
    </source>
</evidence>
<gene>
    <name evidence="7" type="ORF">NCTC10118_00025</name>
</gene>
<accession>A0A449ACG4</accession>
<evidence type="ECO:0000256" key="6">
    <source>
        <dbReference type="SAM" id="Phobius"/>
    </source>
</evidence>